<dbReference type="CDD" id="cd05123">
    <property type="entry name" value="STKc_AGC"/>
    <property type="match status" value="1"/>
</dbReference>
<evidence type="ECO:0000256" key="6">
    <source>
        <dbReference type="ARBA" id="ARBA00022840"/>
    </source>
</evidence>
<feature type="domain" description="Protein kinase" evidence="10">
    <location>
        <begin position="41"/>
        <end position="306"/>
    </location>
</feature>
<dbReference type="PROSITE" id="PS50011">
    <property type="entry name" value="PROTEIN_KINASE_DOM"/>
    <property type="match status" value="1"/>
</dbReference>
<dbReference type="Proteomes" id="UP001295684">
    <property type="component" value="Unassembled WGS sequence"/>
</dbReference>
<evidence type="ECO:0000256" key="3">
    <source>
        <dbReference type="ARBA" id="ARBA00022679"/>
    </source>
</evidence>
<dbReference type="SUPFAM" id="SSF56112">
    <property type="entry name" value="Protein kinase-like (PK-like)"/>
    <property type="match status" value="1"/>
</dbReference>
<dbReference type="PANTHER" id="PTHR24351">
    <property type="entry name" value="RIBOSOMAL PROTEIN S6 KINASE"/>
    <property type="match status" value="1"/>
</dbReference>
<evidence type="ECO:0000259" key="10">
    <source>
        <dbReference type="PROSITE" id="PS50011"/>
    </source>
</evidence>
<dbReference type="InterPro" id="IPR017441">
    <property type="entry name" value="Protein_kinase_ATP_BS"/>
</dbReference>
<dbReference type="PROSITE" id="PS00108">
    <property type="entry name" value="PROTEIN_KINASE_ST"/>
    <property type="match status" value="1"/>
</dbReference>
<keyword evidence="2" id="KW-0597">Phosphoprotein</keyword>
<protein>
    <submittedName>
        <fullName evidence="12">Uncharacterized protein</fullName>
    </submittedName>
</protein>
<dbReference type="AlphaFoldDB" id="A0AAD1UFK9"/>
<keyword evidence="4 7" id="KW-0547">Nucleotide-binding</keyword>
<feature type="domain" description="AGC-kinase C-terminal" evidence="11">
    <location>
        <begin position="307"/>
        <end position="375"/>
    </location>
</feature>
<dbReference type="Gene3D" id="1.10.510.10">
    <property type="entry name" value="Transferase(Phosphotransferase) domain 1"/>
    <property type="match status" value="1"/>
</dbReference>
<accession>A0AAD1UFK9</accession>
<keyword evidence="3" id="KW-0808">Transferase</keyword>
<name>A0AAD1UFK9_EUPCR</name>
<evidence type="ECO:0000256" key="1">
    <source>
        <dbReference type="ARBA" id="ARBA00022527"/>
    </source>
</evidence>
<dbReference type="InterPro" id="IPR011009">
    <property type="entry name" value="Kinase-like_dom_sf"/>
</dbReference>
<evidence type="ECO:0000256" key="7">
    <source>
        <dbReference type="PROSITE-ProRule" id="PRU10141"/>
    </source>
</evidence>
<dbReference type="FunFam" id="1.10.510.10:FF:000008">
    <property type="entry name" value="Non-specific serine/threonine protein kinase"/>
    <property type="match status" value="1"/>
</dbReference>
<dbReference type="GO" id="GO:0005524">
    <property type="term" value="F:ATP binding"/>
    <property type="evidence" value="ECO:0007669"/>
    <property type="project" value="UniProtKB-UniRule"/>
</dbReference>
<dbReference type="Pfam" id="PF00069">
    <property type="entry name" value="Pkinase"/>
    <property type="match status" value="1"/>
</dbReference>
<dbReference type="FunFam" id="3.30.200.20:FF:000042">
    <property type="entry name" value="Aurora kinase A"/>
    <property type="match status" value="1"/>
</dbReference>
<dbReference type="Gene3D" id="3.30.200.20">
    <property type="entry name" value="Phosphorylase Kinase, domain 1"/>
    <property type="match status" value="1"/>
</dbReference>
<evidence type="ECO:0000259" key="11">
    <source>
        <dbReference type="PROSITE" id="PS51285"/>
    </source>
</evidence>
<evidence type="ECO:0000256" key="5">
    <source>
        <dbReference type="ARBA" id="ARBA00022777"/>
    </source>
</evidence>
<feature type="binding site" evidence="7">
    <location>
        <position position="76"/>
    </location>
    <ligand>
        <name>ATP</name>
        <dbReference type="ChEBI" id="CHEBI:30616"/>
    </ligand>
</feature>
<evidence type="ECO:0000313" key="12">
    <source>
        <dbReference type="EMBL" id="CAI2368436.1"/>
    </source>
</evidence>
<evidence type="ECO:0000256" key="2">
    <source>
        <dbReference type="ARBA" id="ARBA00022553"/>
    </source>
</evidence>
<dbReference type="InterPro" id="IPR000961">
    <property type="entry name" value="AGC-kinase_C"/>
</dbReference>
<dbReference type="InterPro" id="IPR008271">
    <property type="entry name" value="Ser/Thr_kinase_AS"/>
</dbReference>
<keyword evidence="1 8" id="KW-0723">Serine/threonine-protein kinase</keyword>
<dbReference type="SMART" id="SM00220">
    <property type="entry name" value="S_TKc"/>
    <property type="match status" value="1"/>
</dbReference>
<organism evidence="12 13">
    <name type="scientific">Euplotes crassus</name>
    <dbReference type="NCBI Taxonomy" id="5936"/>
    <lineage>
        <taxon>Eukaryota</taxon>
        <taxon>Sar</taxon>
        <taxon>Alveolata</taxon>
        <taxon>Ciliophora</taxon>
        <taxon>Intramacronucleata</taxon>
        <taxon>Spirotrichea</taxon>
        <taxon>Hypotrichia</taxon>
        <taxon>Euplotida</taxon>
        <taxon>Euplotidae</taxon>
        <taxon>Moneuplotes</taxon>
    </lineage>
</organism>
<reference evidence="12" key="1">
    <citation type="submission" date="2023-07" db="EMBL/GenBank/DDBJ databases">
        <authorList>
            <consortium name="AG Swart"/>
            <person name="Singh M."/>
            <person name="Singh A."/>
            <person name="Seah K."/>
            <person name="Emmerich C."/>
        </authorList>
    </citation>
    <scope>NUCLEOTIDE SEQUENCE</scope>
    <source>
        <strain evidence="12">DP1</strain>
    </source>
</reference>
<dbReference type="SMART" id="SM00133">
    <property type="entry name" value="S_TK_X"/>
    <property type="match status" value="1"/>
</dbReference>
<dbReference type="PROSITE" id="PS00107">
    <property type="entry name" value="PROTEIN_KINASE_ATP"/>
    <property type="match status" value="1"/>
</dbReference>
<gene>
    <name evidence="12" type="ORF">ECRASSUSDP1_LOCUS9728</name>
</gene>
<dbReference type="InterPro" id="IPR000719">
    <property type="entry name" value="Prot_kinase_dom"/>
</dbReference>
<sequence length="382" mass="43193">MGSCCACIKPEHQDSPFKKEISPAMNRSLVAGKEPQITKDYDFLKVIGTGSFGKVYLAKLKDEGASNNSDNLYAIKVLNKAHIVDKKQKDHVTTERNVMSKIDHPFIVKMHRAFQSDTKLYFVLDFLNGGELHFHMKKEGRFTENKARFYASEVVLALEHLHKKGIIYRDLKPENILVNQDGHIKLTDFGLSKTGIVGTNQAFTFCGTPEYLAPEVVNGKGHSKSVDWWCLGLLLYEMLSGSHPFKSKRKNRKEIFSQITETPVEMLPGFSKEASDLISGLLKIDPDERLGSSTTGAEEIKTHKFFQKVDWTKVYKRQISPPYQPCLAGSDDLRNIDSTFTRMSANDNEGERFDHKSADFKGFSFKDSDLPSQTSKTSDFQE</sequence>
<proteinExistence type="inferred from homology"/>
<dbReference type="InterPro" id="IPR045270">
    <property type="entry name" value="STKc_AGC"/>
</dbReference>
<evidence type="ECO:0000313" key="13">
    <source>
        <dbReference type="Proteomes" id="UP001295684"/>
    </source>
</evidence>
<dbReference type="PROSITE" id="PS51285">
    <property type="entry name" value="AGC_KINASE_CTER"/>
    <property type="match status" value="1"/>
</dbReference>
<keyword evidence="13" id="KW-1185">Reference proteome</keyword>
<evidence type="ECO:0000256" key="8">
    <source>
        <dbReference type="RuleBase" id="RU000304"/>
    </source>
</evidence>
<keyword evidence="5" id="KW-0418">Kinase</keyword>
<comment type="caution">
    <text evidence="12">The sequence shown here is derived from an EMBL/GenBank/DDBJ whole genome shotgun (WGS) entry which is preliminary data.</text>
</comment>
<dbReference type="EMBL" id="CAMPGE010009570">
    <property type="protein sequence ID" value="CAI2368436.1"/>
    <property type="molecule type" value="Genomic_DNA"/>
</dbReference>
<keyword evidence="6 7" id="KW-0067">ATP-binding</keyword>
<evidence type="ECO:0000256" key="4">
    <source>
        <dbReference type="ARBA" id="ARBA00022741"/>
    </source>
</evidence>
<dbReference type="GO" id="GO:0004674">
    <property type="term" value="F:protein serine/threonine kinase activity"/>
    <property type="evidence" value="ECO:0007669"/>
    <property type="project" value="UniProtKB-KW"/>
</dbReference>
<feature type="compositionally biased region" description="Polar residues" evidence="9">
    <location>
        <begin position="370"/>
        <end position="382"/>
    </location>
</feature>
<evidence type="ECO:0000256" key="9">
    <source>
        <dbReference type="SAM" id="MobiDB-lite"/>
    </source>
</evidence>
<feature type="region of interest" description="Disordered" evidence="9">
    <location>
        <begin position="362"/>
        <end position="382"/>
    </location>
</feature>
<comment type="similarity">
    <text evidence="8">Belongs to the protein kinase superfamily.</text>
</comment>